<feature type="transmembrane region" description="Helical" evidence="6">
    <location>
        <begin position="25"/>
        <end position="47"/>
    </location>
</feature>
<comment type="caution">
    <text evidence="7">The sequence shown here is derived from an EMBL/GenBank/DDBJ whole genome shotgun (WGS) entry which is preliminary data.</text>
</comment>
<keyword evidence="5 6" id="KW-0472">Membrane</keyword>
<protein>
    <submittedName>
        <fullName evidence="7">Oligosaccharide flippase family protein</fullName>
    </submittedName>
</protein>
<dbReference type="Pfam" id="PF01943">
    <property type="entry name" value="Polysacc_synt"/>
    <property type="match status" value="1"/>
</dbReference>
<evidence type="ECO:0000313" key="7">
    <source>
        <dbReference type="EMBL" id="MTV88205.1"/>
    </source>
</evidence>
<evidence type="ECO:0000256" key="3">
    <source>
        <dbReference type="ARBA" id="ARBA00022692"/>
    </source>
</evidence>
<keyword evidence="3 6" id="KW-0812">Transmembrane</keyword>
<proteinExistence type="predicted"/>
<feature type="non-terminal residue" evidence="7">
    <location>
        <position position="118"/>
    </location>
</feature>
<comment type="subcellular location">
    <subcellularLocation>
        <location evidence="1">Cell membrane</location>
        <topology evidence="1">Multi-pass membrane protein</topology>
    </subcellularLocation>
</comment>
<feature type="transmembrane region" description="Helical" evidence="6">
    <location>
        <begin position="99"/>
        <end position="117"/>
    </location>
</feature>
<evidence type="ECO:0000256" key="1">
    <source>
        <dbReference type="ARBA" id="ARBA00004651"/>
    </source>
</evidence>
<evidence type="ECO:0000256" key="2">
    <source>
        <dbReference type="ARBA" id="ARBA00022475"/>
    </source>
</evidence>
<dbReference type="Proteomes" id="UP000469505">
    <property type="component" value="Unassembled WGS sequence"/>
</dbReference>
<evidence type="ECO:0000256" key="4">
    <source>
        <dbReference type="ARBA" id="ARBA00022989"/>
    </source>
</evidence>
<dbReference type="PANTHER" id="PTHR30250:SF11">
    <property type="entry name" value="O-ANTIGEN TRANSPORTER-RELATED"/>
    <property type="match status" value="1"/>
</dbReference>
<evidence type="ECO:0000256" key="5">
    <source>
        <dbReference type="ARBA" id="ARBA00023136"/>
    </source>
</evidence>
<dbReference type="GO" id="GO:0005886">
    <property type="term" value="C:plasma membrane"/>
    <property type="evidence" value="ECO:0007669"/>
    <property type="project" value="UniProtKB-SubCell"/>
</dbReference>
<organism evidence="7 8">
    <name type="scientific">Streptococcus pneumoniae</name>
    <dbReference type="NCBI Taxonomy" id="1313"/>
    <lineage>
        <taxon>Bacteria</taxon>
        <taxon>Bacillati</taxon>
        <taxon>Bacillota</taxon>
        <taxon>Bacilli</taxon>
        <taxon>Lactobacillales</taxon>
        <taxon>Streptococcaceae</taxon>
        <taxon>Streptococcus</taxon>
    </lineage>
</organism>
<dbReference type="PANTHER" id="PTHR30250">
    <property type="entry name" value="PST FAMILY PREDICTED COLANIC ACID TRANSPORTER"/>
    <property type="match status" value="1"/>
</dbReference>
<feature type="transmembrane region" description="Helical" evidence="6">
    <location>
        <begin position="59"/>
        <end position="79"/>
    </location>
</feature>
<evidence type="ECO:0000313" key="8">
    <source>
        <dbReference type="Proteomes" id="UP000469505"/>
    </source>
</evidence>
<reference evidence="7 8" key="1">
    <citation type="submission" date="2019-11" db="EMBL/GenBank/DDBJ databases">
        <title>Growth characteristics of pneumococcus vary with the chemical composition of the capsule and with environmental conditions.</title>
        <authorList>
            <person name="Tothpal A."/>
            <person name="Desobry K."/>
            <person name="Joshi S."/>
            <person name="Wyllie A.L."/>
            <person name="Weinberger D.M."/>
        </authorList>
    </citation>
    <scope>NUCLEOTIDE SEQUENCE [LARGE SCALE GENOMIC DNA]</scope>
    <source>
        <strain evidence="8">pnumococcus35B</strain>
    </source>
</reference>
<dbReference type="EMBL" id="WNHX01000400">
    <property type="protein sequence ID" value="MTV88205.1"/>
    <property type="molecule type" value="Genomic_DNA"/>
</dbReference>
<dbReference type="InterPro" id="IPR050833">
    <property type="entry name" value="Poly_Biosynth_Transport"/>
</dbReference>
<dbReference type="InterPro" id="IPR002797">
    <property type="entry name" value="Polysacc_synth"/>
</dbReference>
<keyword evidence="2" id="KW-1003">Cell membrane</keyword>
<gene>
    <name evidence="7" type="ORF">GM543_12070</name>
</gene>
<keyword evidence="4 6" id="KW-1133">Transmembrane helix</keyword>
<name>A0A6I3U9G3_STREE</name>
<sequence>MIYTFVLSLASIVFLVPFSLGISGYFFAYIVSNGISIFFILFFGGVWKSFTSGRFENQLMIQLLKYSAPMILNGIAWWITNASDRFMLQWFMDDRAVGLYGVVAKLPLLIGTFTGVFN</sequence>
<dbReference type="AlphaFoldDB" id="A0A6I3U9G3"/>
<evidence type="ECO:0000256" key="6">
    <source>
        <dbReference type="SAM" id="Phobius"/>
    </source>
</evidence>
<accession>A0A6I3U9G3</accession>